<dbReference type="AlphaFoldDB" id="A0A914P296"/>
<protein>
    <submittedName>
        <fullName evidence="3">Sel1 repeat family protein</fullName>
    </submittedName>
</protein>
<accession>A0A914P296</accession>
<reference evidence="3" key="1">
    <citation type="submission" date="2022-11" db="UniProtKB">
        <authorList>
            <consortium name="WormBaseParasite"/>
        </authorList>
    </citation>
    <scope>IDENTIFICATION</scope>
</reference>
<dbReference type="PANTHER" id="PTHR46430">
    <property type="entry name" value="PROTEIN SKT5-RELATED"/>
    <property type="match status" value="1"/>
</dbReference>
<sequence>MKACFFKRKFDKIFNRDPGLPEKAKKKLWNRFKLSENELTAPETLACRFPEAIVNFIRGYQAEHGICVQKDYKKAFEFFEKAANMGNAEAMFKSGKLHFIGGFRLKQDYEGSVKWFLKAATLDKTDDMRVFRAQYILGLLYTFGIGVNKDYRKAAKMYEKSVANGFTASANNLGSLYAQGLGVVKSYMKSFYHFKMCAEDGHTGAMVNLAKAYFIAEGTELTEPTQEFINEGKKWLQIAAAEGDQRAIAELQISQDLTPPHAMMIKLVKIMESD</sequence>
<dbReference type="Proteomes" id="UP000887578">
    <property type="component" value="Unplaced"/>
</dbReference>
<proteinExistence type="predicted"/>
<keyword evidence="1" id="KW-0677">Repeat</keyword>
<dbReference type="InterPro" id="IPR006597">
    <property type="entry name" value="Sel1-like"/>
</dbReference>
<evidence type="ECO:0000313" key="3">
    <source>
        <dbReference type="WBParaSite" id="PDA_v2.g11940.t1"/>
    </source>
</evidence>
<dbReference type="InterPro" id="IPR051726">
    <property type="entry name" value="Chitin_Synth_Reg"/>
</dbReference>
<dbReference type="InterPro" id="IPR011990">
    <property type="entry name" value="TPR-like_helical_dom_sf"/>
</dbReference>
<dbReference type="SUPFAM" id="SSF81901">
    <property type="entry name" value="HCP-like"/>
    <property type="match status" value="1"/>
</dbReference>
<dbReference type="Pfam" id="PF08238">
    <property type="entry name" value="Sel1"/>
    <property type="match status" value="5"/>
</dbReference>
<dbReference type="SMART" id="SM00671">
    <property type="entry name" value="SEL1"/>
    <property type="match status" value="5"/>
</dbReference>
<keyword evidence="2" id="KW-1185">Reference proteome</keyword>
<dbReference type="WBParaSite" id="PDA_v2.g11940.t1">
    <property type="protein sequence ID" value="PDA_v2.g11940.t1"/>
    <property type="gene ID" value="PDA_v2.g11940"/>
</dbReference>
<dbReference type="Gene3D" id="1.25.40.10">
    <property type="entry name" value="Tetratricopeptide repeat domain"/>
    <property type="match status" value="2"/>
</dbReference>
<organism evidence="2 3">
    <name type="scientific">Panagrolaimus davidi</name>
    <dbReference type="NCBI Taxonomy" id="227884"/>
    <lineage>
        <taxon>Eukaryota</taxon>
        <taxon>Metazoa</taxon>
        <taxon>Ecdysozoa</taxon>
        <taxon>Nematoda</taxon>
        <taxon>Chromadorea</taxon>
        <taxon>Rhabditida</taxon>
        <taxon>Tylenchina</taxon>
        <taxon>Panagrolaimomorpha</taxon>
        <taxon>Panagrolaimoidea</taxon>
        <taxon>Panagrolaimidae</taxon>
        <taxon>Panagrolaimus</taxon>
    </lineage>
</organism>
<name>A0A914P296_9BILA</name>
<evidence type="ECO:0000313" key="2">
    <source>
        <dbReference type="Proteomes" id="UP000887578"/>
    </source>
</evidence>
<evidence type="ECO:0000256" key="1">
    <source>
        <dbReference type="ARBA" id="ARBA00022737"/>
    </source>
</evidence>